<feature type="transmembrane region" description="Helical" evidence="10">
    <location>
        <begin position="395"/>
        <end position="419"/>
    </location>
</feature>
<dbReference type="SUPFAM" id="SSF82714">
    <property type="entry name" value="Multidrug efflux transporter AcrB TolC docking domain, DN and DC subdomains"/>
    <property type="match status" value="2"/>
</dbReference>
<proteinExistence type="inferred from homology"/>
<reference evidence="11 12" key="1">
    <citation type="journal article" date="2009" name="Stand. Genomic Sci.">
        <title>Complete genome sequence of Pirellula staleyi type strain (ATCC 27377).</title>
        <authorList>
            <person name="Clum A."/>
            <person name="Tindall B.J."/>
            <person name="Sikorski J."/>
            <person name="Ivanova N."/>
            <person name="Mavrommatis K."/>
            <person name="Lucas S."/>
            <person name="Glavina del Rio T."/>
            <person name="Nolan M."/>
            <person name="Chen F."/>
            <person name="Tice H."/>
            <person name="Pitluck S."/>
            <person name="Cheng J.F."/>
            <person name="Chertkov O."/>
            <person name="Brettin T."/>
            <person name="Han C."/>
            <person name="Detter J.C."/>
            <person name="Kuske C."/>
            <person name="Bruce D."/>
            <person name="Goodwin L."/>
            <person name="Ovchinikova G."/>
            <person name="Pati A."/>
            <person name="Mikhailova N."/>
            <person name="Chen A."/>
            <person name="Palaniappan K."/>
            <person name="Land M."/>
            <person name="Hauser L."/>
            <person name="Chang Y.J."/>
            <person name="Jeffries C.D."/>
            <person name="Chain P."/>
            <person name="Rohde M."/>
            <person name="Goker M."/>
            <person name="Bristow J."/>
            <person name="Eisen J.A."/>
            <person name="Markowitz V."/>
            <person name="Hugenholtz P."/>
            <person name="Kyrpides N.C."/>
            <person name="Klenk H.P."/>
            <person name="Lapidus A."/>
        </authorList>
    </citation>
    <scope>NUCLEOTIDE SEQUENCE [LARGE SCALE GENOMIC DNA]</scope>
    <source>
        <strain evidence="12">ATCC 27377 / DSM 6068 / ICPB 4128</strain>
    </source>
</reference>
<feature type="transmembrane region" description="Helical" evidence="10">
    <location>
        <begin position="876"/>
        <end position="895"/>
    </location>
</feature>
<evidence type="ECO:0000256" key="10">
    <source>
        <dbReference type="SAM" id="Phobius"/>
    </source>
</evidence>
<evidence type="ECO:0000256" key="5">
    <source>
        <dbReference type="ARBA" id="ARBA00022519"/>
    </source>
</evidence>
<evidence type="ECO:0000256" key="7">
    <source>
        <dbReference type="ARBA" id="ARBA00022989"/>
    </source>
</evidence>
<feature type="transmembrane region" description="Helical" evidence="10">
    <location>
        <begin position="343"/>
        <end position="362"/>
    </location>
</feature>
<feature type="transmembrane region" description="Helical" evidence="10">
    <location>
        <begin position="933"/>
        <end position="958"/>
    </location>
</feature>
<keyword evidence="5" id="KW-0997">Cell inner membrane</keyword>
<evidence type="ECO:0000256" key="9">
    <source>
        <dbReference type="SAM" id="MobiDB-lite"/>
    </source>
</evidence>
<accession>D2R327</accession>
<dbReference type="eggNOG" id="COG0841">
    <property type="taxonomic scope" value="Bacteria"/>
</dbReference>
<dbReference type="NCBIfam" id="NF000282">
    <property type="entry name" value="RND_permease_1"/>
    <property type="match status" value="1"/>
</dbReference>
<dbReference type="Gene3D" id="3.30.70.1320">
    <property type="entry name" value="Multidrug efflux transporter AcrB pore domain like"/>
    <property type="match status" value="1"/>
</dbReference>
<dbReference type="Gene3D" id="1.20.1640.10">
    <property type="entry name" value="Multidrug efflux transporter AcrB transmembrane domain"/>
    <property type="match status" value="2"/>
</dbReference>
<name>D2R327_PIRSD</name>
<protein>
    <submittedName>
        <fullName evidence="11">Transporter, hydrophobe/amphiphile efflux-1 (HAE1) family</fullName>
    </submittedName>
</protein>
<feature type="region of interest" description="Disordered" evidence="9">
    <location>
        <begin position="1049"/>
        <end position="1079"/>
    </location>
</feature>
<keyword evidence="4" id="KW-1003">Cell membrane</keyword>
<dbReference type="GO" id="GO:0015562">
    <property type="term" value="F:efflux transmembrane transporter activity"/>
    <property type="evidence" value="ECO:0007669"/>
    <property type="project" value="InterPro"/>
</dbReference>
<feature type="transmembrane region" description="Helical" evidence="10">
    <location>
        <begin position="907"/>
        <end position="927"/>
    </location>
</feature>
<dbReference type="STRING" id="530564.Psta_4110"/>
<evidence type="ECO:0000256" key="3">
    <source>
        <dbReference type="ARBA" id="ARBA00022448"/>
    </source>
</evidence>
<dbReference type="GO" id="GO:0042910">
    <property type="term" value="F:xenobiotic transmembrane transporter activity"/>
    <property type="evidence" value="ECO:0007669"/>
    <property type="project" value="TreeGrafter"/>
</dbReference>
<dbReference type="Proteomes" id="UP000001887">
    <property type="component" value="Chromosome"/>
</dbReference>
<dbReference type="PANTHER" id="PTHR32063:SF11">
    <property type="entry name" value="CATION OR DRUG EFFLUX SYSTEM PROTEIN"/>
    <property type="match status" value="1"/>
</dbReference>
<dbReference type="EMBL" id="CP001848">
    <property type="protein sequence ID" value="ADB18760.1"/>
    <property type="molecule type" value="Genomic_DNA"/>
</dbReference>
<feature type="transmembrane region" description="Helical" evidence="10">
    <location>
        <begin position="440"/>
        <end position="460"/>
    </location>
</feature>
<sequence>MRFAQFFIDRPIFATVVSTVIVILGIIAYYDLPAAQYPDIVPPTIVVRASYPGASPDVIAETVATPIEQEVNGVEDMLYMSSQSTNDGAMTLTITFKLGTDLDKAQVLVQNRVATAEARLPEDVRRLGVTTIKSSPDLLMVIHMVSPENRFDQLYIGNYALIQVRDALARVDGVGDVSAFGLREYSMRIWLDPDKLANLGLTAGDVVASLREQNVQVASGVIGQPPIPQGNDFQLTVNTLGRLLTPEQFESIIVRSGSGGRVVRVKDVARIELGARDYSVNSYLDNQPAVALAIAQRPGSNALETADGVEATIRELSRNFPKGLEYRIVYNPTEFVRESIDSVIHTLYEAVVLVVIVVLVFLQNWRATLVPLVAIPVSLIGTFAAMSAFGFSLNMLSLFGLVLAIGIVVDDAIVVVENVERHIADGLSPRDAAYKAMSEVTGAVIAIAVGLSAVFVPTAFISGISGQFFRQFALTIAVSTLLSAFNSLTLSPALCVILLQPHGAKKDWFGRLWDFCFGWFFRLFNRAFDAVTFGYSKAVAQTVRYLVVPILIYVVLIGMTVVGFQQVPGGFIPGQDKGYLICVVQLPDGASLERTDAVMKRACEIILKHEAVNHTVAFAGFSGATRSNSPNSGAIFITPKSFGSRVKTGMTAGVILQQLQAEMNKIVEADIFIIPPPPVQGLGTAGGFKFLVQDRGGRGGRPLQEATDKLIAASRTEPSLMGVFTTFRASTPQLFVDVDRVKAKMLNVPVGNIFETLQVNLGSSYVNDLNLFGRTFQVRMQAEGEFRDRMEDIRRLKTRSATGQMVPLGSVVTTRPETGPDRVVRYNMYPAAEVQGDAAPGFSSGQAVATIERLAREQLPPGMSIAWTDLAYQEKLAGNTALYIFPLCVLFVFLTHSAEYESWSLPMAIILIAPVCLPFALLGVHLRGMDNNLITQIGFVVLIGLAAKNAVLIVEFAVQLEEQGRTAMEAAIESCRMRLRPIMMTSFAFILGVVPLARAEGPGSELRQVLGTAVFSGMLGVTILGLFLTPAFYVLLRGITDRVWGKRVHHHGSAHPPATSDAGSHATKPQDVPHDKPAH</sequence>
<keyword evidence="6 10" id="KW-0812">Transmembrane</keyword>
<dbReference type="Gene3D" id="3.30.2090.10">
    <property type="entry name" value="Multidrug efflux transporter AcrB TolC docking domain, DN and DC subdomains"/>
    <property type="match status" value="2"/>
</dbReference>
<keyword evidence="7 10" id="KW-1133">Transmembrane helix</keyword>
<dbReference type="GO" id="GO:0005886">
    <property type="term" value="C:plasma membrane"/>
    <property type="evidence" value="ECO:0007669"/>
    <property type="project" value="UniProtKB-SubCell"/>
</dbReference>
<organism evidence="11 12">
    <name type="scientific">Pirellula staleyi (strain ATCC 27377 / DSM 6068 / ICPB 4128)</name>
    <name type="common">Pirella staleyi</name>
    <dbReference type="NCBI Taxonomy" id="530564"/>
    <lineage>
        <taxon>Bacteria</taxon>
        <taxon>Pseudomonadati</taxon>
        <taxon>Planctomycetota</taxon>
        <taxon>Planctomycetia</taxon>
        <taxon>Pirellulales</taxon>
        <taxon>Pirellulaceae</taxon>
        <taxon>Pirellula</taxon>
    </lineage>
</organism>
<dbReference type="AlphaFoldDB" id="D2R327"/>
<feature type="transmembrane region" description="Helical" evidence="10">
    <location>
        <begin position="369"/>
        <end position="389"/>
    </location>
</feature>
<evidence type="ECO:0000256" key="2">
    <source>
        <dbReference type="ARBA" id="ARBA00010942"/>
    </source>
</evidence>
<dbReference type="NCBIfam" id="TIGR00915">
    <property type="entry name" value="2A0602"/>
    <property type="match status" value="1"/>
</dbReference>
<feature type="transmembrane region" description="Helical" evidence="10">
    <location>
        <begin position="1009"/>
        <end position="1036"/>
    </location>
</feature>
<dbReference type="Gene3D" id="3.30.70.1430">
    <property type="entry name" value="Multidrug efflux transporter AcrB pore domain"/>
    <property type="match status" value="2"/>
</dbReference>
<dbReference type="PANTHER" id="PTHR32063">
    <property type="match status" value="1"/>
</dbReference>
<dbReference type="SUPFAM" id="SSF82693">
    <property type="entry name" value="Multidrug efflux transporter AcrB pore domain, PN1, PN2, PC1 and PC2 subdomains"/>
    <property type="match status" value="4"/>
</dbReference>
<feature type="transmembrane region" description="Helical" evidence="10">
    <location>
        <begin position="545"/>
        <end position="564"/>
    </location>
</feature>
<feature type="transmembrane region" description="Helical" evidence="10">
    <location>
        <begin position="979"/>
        <end position="997"/>
    </location>
</feature>
<dbReference type="GO" id="GO:0009636">
    <property type="term" value="P:response to toxic substance"/>
    <property type="evidence" value="ECO:0007669"/>
    <property type="project" value="UniProtKB-ARBA"/>
</dbReference>
<feature type="transmembrane region" description="Helical" evidence="10">
    <location>
        <begin position="12"/>
        <end position="30"/>
    </location>
</feature>
<dbReference type="FunFam" id="1.20.1640.10:FF:000001">
    <property type="entry name" value="Efflux pump membrane transporter"/>
    <property type="match status" value="1"/>
</dbReference>
<keyword evidence="8 10" id="KW-0472">Membrane</keyword>
<dbReference type="Gene3D" id="3.30.70.1440">
    <property type="entry name" value="Multidrug efflux transporter AcrB pore domain"/>
    <property type="match status" value="1"/>
</dbReference>
<dbReference type="InterPro" id="IPR027463">
    <property type="entry name" value="AcrB_DN_DC_subdom"/>
</dbReference>
<dbReference type="OrthoDB" id="220575at2"/>
<keyword evidence="3" id="KW-0813">Transport</keyword>
<dbReference type="PRINTS" id="PR00702">
    <property type="entry name" value="ACRIFLAVINRP"/>
</dbReference>
<dbReference type="FunFam" id="3.30.70.1430:FF:000001">
    <property type="entry name" value="Efflux pump membrane transporter"/>
    <property type="match status" value="1"/>
</dbReference>
<dbReference type="InterPro" id="IPR004764">
    <property type="entry name" value="MdtF-like"/>
</dbReference>
<evidence type="ECO:0000256" key="1">
    <source>
        <dbReference type="ARBA" id="ARBA00004429"/>
    </source>
</evidence>
<evidence type="ECO:0000313" key="12">
    <source>
        <dbReference type="Proteomes" id="UP000001887"/>
    </source>
</evidence>
<gene>
    <name evidence="11" type="ordered locus">Psta_4110</name>
</gene>
<evidence type="ECO:0000313" key="11">
    <source>
        <dbReference type="EMBL" id="ADB18760.1"/>
    </source>
</evidence>
<evidence type="ECO:0000256" key="8">
    <source>
        <dbReference type="ARBA" id="ARBA00023136"/>
    </source>
</evidence>
<evidence type="ECO:0000256" key="6">
    <source>
        <dbReference type="ARBA" id="ARBA00022692"/>
    </source>
</evidence>
<comment type="subcellular location">
    <subcellularLocation>
        <location evidence="1">Cell inner membrane</location>
        <topology evidence="1">Multi-pass membrane protein</topology>
    </subcellularLocation>
</comment>
<dbReference type="HOGENOM" id="CLU_002755_1_1_0"/>
<dbReference type="KEGG" id="psl:Psta_4110"/>
<feature type="transmembrane region" description="Helical" evidence="10">
    <location>
        <begin position="472"/>
        <end position="499"/>
    </location>
</feature>
<dbReference type="InterPro" id="IPR001036">
    <property type="entry name" value="Acrflvin-R"/>
</dbReference>
<dbReference type="Pfam" id="PF00873">
    <property type="entry name" value="ACR_tran"/>
    <property type="match status" value="1"/>
</dbReference>
<keyword evidence="12" id="KW-1185">Reference proteome</keyword>
<comment type="similarity">
    <text evidence="2">Belongs to the resistance-nodulation-cell division (RND) (TC 2.A.6) family.</text>
</comment>
<dbReference type="SUPFAM" id="SSF82866">
    <property type="entry name" value="Multidrug efflux transporter AcrB transmembrane domain"/>
    <property type="match status" value="2"/>
</dbReference>
<evidence type="ECO:0000256" key="4">
    <source>
        <dbReference type="ARBA" id="ARBA00022475"/>
    </source>
</evidence>